<feature type="transmembrane region" description="Helical" evidence="2">
    <location>
        <begin position="565"/>
        <end position="585"/>
    </location>
</feature>
<dbReference type="InterPro" id="IPR050327">
    <property type="entry name" value="Proton-linked_MCT"/>
</dbReference>
<evidence type="ECO:0000256" key="1">
    <source>
        <dbReference type="SAM" id="MobiDB-lite"/>
    </source>
</evidence>
<dbReference type="InterPro" id="IPR036259">
    <property type="entry name" value="MFS_trans_sf"/>
</dbReference>
<feature type="transmembrane region" description="Helical" evidence="2">
    <location>
        <begin position="151"/>
        <end position="172"/>
    </location>
</feature>
<feature type="transmembrane region" description="Helical" evidence="2">
    <location>
        <begin position="26"/>
        <end position="48"/>
    </location>
</feature>
<feature type="transmembrane region" description="Helical" evidence="2">
    <location>
        <begin position="85"/>
        <end position="106"/>
    </location>
</feature>
<dbReference type="EMBL" id="ADMH02000604">
    <property type="protein sequence ID" value="ETN65680.1"/>
    <property type="molecule type" value="Genomic_DNA"/>
</dbReference>
<dbReference type="STRING" id="43151.W5JRY0"/>
<sequence length="617" mass="68446">MEAFICEIVEPRVLDLIVLILPKWRLLLYIFLMNMVIFTPVYAFGVLLISDADLTLICPSAMLYGCNLVLRALFRRHNGGNTRTLLLGVAVLCAGISASGLAALYAATPVPVVLLLYSVVGGFGYQLVFSKMWKVLAKAFSARKEMFVIKFLHSCGQACSLLLLLAVLHVPWWCRECVYGALLLVLAGLVLHLVPLALLIEYEKNRLKLDLDSLVQMTEKGTERYYGRVAGVRTSEPQPSQVPEQQQLQPPCELLLVPKRFEPDSLGASWKNPATFTAPTGQQRSPSDAQGSTMPLVNDDKEDNGNDDNESDSDDDGQQLYARDGKWFNQDGVEILEMILEEDEESLRPDGSELEHGEDVPTEAAGETGERTPPLSNTVTGKWNCLLSQLLRLRLWSPPSTRCSGGADQCGVNRRLVHSVKFALVDLRCYGCLLLRATDTCLFVLFLAILPRYTEHQQQQPDGTSVRLLTIRALGVIATAWVACSLLLLCCDVRFRKLQDRLLIFGILFKSFGYFCVYASLRSSFWMVAGCVLVGFGHSIACAYQDLVIKRQFSTAQWHTVKSGLCLLTGLAVVLLAGTANLLYQHVRIDHLLLALLLVYCAAGVFWFACNCRTFSS</sequence>
<keyword evidence="2" id="KW-1133">Transmembrane helix</keyword>
<dbReference type="AlphaFoldDB" id="W5JRY0"/>
<feature type="transmembrane region" description="Helical" evidence="2">
    <location>
        <begin position="178"/>
        <end position="200"/>
    </location>
</feature>
<reference evidence="3 5" key="1">
    <citation type="journal article" date="2010" name="BMC Genomics">
        <title>Combination of measures distinguishes pre-miRNAs from other stem-loops in the genome of the newly sequenced Anopheles darlingi.</title>
        <authorList>
            <person name="Mendes N.D."/>
            <person name="Freitas A.T."/>
            <person name="Vasconcelos A.T."/>
            <person name="Sagot M.F."/>
        </authorList>
    </citation>
    <scope>NUCLEOTIDE SEQUENCE</scope>
</reference>
<feature type="transmembrane region" description="Helical" evidence="2">
    <location>
        <begin position="526"/>
        <end position="544"/>
    </location>
</feature>
<dbReference type="Proteomes" id="UP000000673">
    <property type="component" value="Unassembled WGS sequence"/>
</dbReference>
<feature type="compositionally biased region" description="Polar residues" evidence="1">
    <location>
        <begin position="272"/>
        <end position="295"/>
    </location>
</feature>
<evidence type="ECO:0000313" key="3">
    <source>
        <dbReference type="EMBL" id="ETN65680.1"/>
    </source>
</evidence>
<feature type="transmembrane region" description="Helical" evidence="2">
    <location>
        <begin position="502"/>
        <end position="520"/>
    </location>
</feature>
<feature type="region of interest" description="Disordered" evidence="1">
    <location>
        <begin position="268"/>
        <end position="319"/>
    </location>
</feature>
<dbReference type="SUPFAM" id="SSF103473">
    <property type="entry name" value="MFS general substrate transporter"/>
    <property type="match status" value="2"/>
</dbReference>
<keyword evidence="2" id="KW-0812">Transmembrane</keyword>
<feature type="transmembrane region" description="Helical" evidence="2">
    <location>
        <begin position="112"/>
        <end position="130"/>
    </location>
</feature>
<dbReference type="PANTHER" id="PTHR11360:SF312">
    <property type="entry name" value="KARMOISIN, ISOFORM B"/>
    <property type="match status" value="1"/>
</dbReference>
<feature type="transmembrane region" description="Helical" evidence="2">
    <location>
        <begin position="469"/>
        <end position="490"/>
    </location>
</feature>
<feature type="compositionally biased region" description="Acidic residues" evidence="1">
    <location>
        <begin position="300"/>
        <end position="317"/>
    </location>
</feature>
<feature type="transmembrane region" description="Helical" evidence="2">
    <location>
        <begin position="429"/>
        <end position="449"/>
    </location>
</feature>
<dbReference type="EnsemblMetazoa" id="ADAC002547-RA">
    <property type="protein sequence ID" value="ADAC002547-PA"/>
    <property type="gene ID" value="ADAC002547"/>
</dbReference>
<keyword evidence="2" id="KW-0472">Membrane</keyword>
<name>W5JRY0_ANODA</name>
<protein>
    <recommendedName>
        <fullName evidence="6">Monocarboxylate transporter</fullName>
    </recommendedName>
</protein>
<dbReference type="eggNOG" id="ENOG502TCZP">
    <property type="taxonomic scope" value="Eukaryota"/>
</dbReference>
<feature type="compositionally biased region" description="Basic and acidic residues" evidence="1">
    <location>
        <begin position="346"/>
        <end position="359"/>
    </location>
</feature>
<evidence type="ECO:0000313" key="4">
    <source>
        <dbReference type="EnsemblMetazoa" id="ADAC002547-PA"/>
    </source>
</evidence>
<feature type="transmembrane region" description="Helical" evidence="2">
    <location>
        <begin position="591"/>
        <end position="610"/>
    </location>
</feature>
<dbReference type="VEuPathDB" id="VectorBase:ADAR2_008290"/>
<proteinExistence type="predicted"/>
<accession>W5JRY0</accession>
<dbReference type="HOGENOM" id="CLU_442942_0_0_1"/>
<evidence type="ECO:0000256" key="2">
    <source>
        <dbReference type="SAM" id="Phobius"/>
    </source>
</evidence>
<organism evidence="3">
    <name type="scientific">Anopheles darlingi</name>
    <name type="common">Mosquito</name>
    <dbReference type="NCBI Taxonomy" id="43151"/>
    <lineage>
        <taxon>Eukaryota</taxon>
        <taxon>Metazoa</taxon>
        <taxon>Ecdysozoa</taxon>
        <taxon>Arthropoda</taxon>
        <taxon>Hexapoda</taxon>
        <taxon>Insecta</taxon>
        <taxon>Pterygota</taxon>
        <taxon>Neoptera</taxon>
        <taxon>Endopterygota</taxon>
        <taxon>Diptera</taxon>
        <taxon>Nematocera</taxon>
        <taxon>Culicoidea</taxon>
        <taxon>Culicidae</taxon>
        <taxon>Anophelinae</taxon>
        <taxon>Anopheles</taxon>
    </lineage>
</organism>
<dbReference type="VEuPathDB" id="VectorBase:ADAC002547"/>
<reference evidence="3" key="3">
    <citation type="journal article" date="2013" name="Nucleic Acids Res.">
        <title>The genome of Anopheles darlingi, the main neotropical malaria vector.</title>
        <authorList>
            <person name="Marinotti O."/>
            <person name="Cerqueira G.C."/>
            <person name="de Almeida L.G."/>
            <person name="Ferro M.I."/>
            <person name="Loreto E.L."/>
            <person name="Zaha A."/>
            <person name="Teixeira S.M."/>
            <person name="Wespiser A.R."/>
            <person name="Almeida E Silva A."/>
            <person name="Schlindwein A.D."/>
            <person name="Pacheco A.C."/>
            <person name="Silva A.L."/>
            <person name="Graveley B.R."/>
            <person name="Walenz B.P."/>
            <person name="Lima Bde A."/>
            <person name="Ribeiro C.A."/>
            <person name="Nunes-Silva C.G."/>
            <person name="de Carvalho C.R."/>
            <person name="Soares C.M."/>
            <person name="de Menezes C.B."/>
            <person name="Matiolli C."/>
            <person name="Caffrey D."/>
            <person name="Araujo D.A."/>
            <person name="de Oliveira D.M."/>
            <person name="Golenbock D."/>
            <person name="Grisard E.C."/>
            <person name="Fantinatti-Garboggini F."/>
            <person name="de Carvalho F.M."/>
            <person name="Barcellos F.G."/>
            <person name="Prosdocimi F."/>
            <person name="May G."/>
            <person name="Azevedo Junior G.M."/>
            <person name="Guimaraes G.M."/>
            <person name="Goldman G.H."/>
            <person name="Padilha I.Q."/>
            <person name="Batista Jda S."/>
            <person name="Ferro J.A."/>
            <person name="Ribeiro J.M."/>
            <person name="Fietto J.L."/>
            <person name="Dabbas K.M."/>
            <person name="Cerdeira L."/>
            <person name="Agnez-Lima L.F."/>
            <person name="Brocchi M."/>
            <person name="de Carvalho M.O."/>
            <person name="Teixeira Mde M."/>
            <person name="Diniz Maia Mde M."/>
            <person name="Goldman M.H."/>
            <person name="Cruz Schneider M.P."/>
            <person name="Felipe M.S."/>
            <person name="Hungria M."/>
            <person name="Nicolas M.F."/>
            <person name="Pereira M."/>
            <person name="Montes M.A."/>
            <person name="Cantao M.E."/>
            <person name="Vincentz M."/>
            <person name="Rafael M.S."/>
            <person name="Silverman N."/>
            <person name="Stoco P.H."/>
            <person name="Souza R.C."/>
            <person name="Vicentini R."/>
            <person name="Gazzinelli R.T."/>
            <person name="Neves Rde O."/>
            <person name="Silva R."/>
            <person name="Astolfi-Filho S."/>
            <person name="Maciel T.E."/>
            <person name="Urmenyi T.P."/>
            <person name="Tadei W.P."/>
            <person name="Camargo E.P."/>
            <person name="de Vasconcelos A.T."/>
        </authorList>
    </citation>
    <scope>NUCLEOTIDE SEQUENCE</scope>
</reference>
<feature type="region of interest" description="Disordered" evidence="1">
    <location>
        <begin position="344"/>
        <end position="375"/>
    </location>
</feature>
<feature type="transmembrane region" description="Helical" evidence="2">
    <location>
        <begin position="54"/>
        <end position="73"/>
    </location>
</feature>
<evidence type="ECO:0000313" key="5">
    <source>
        <dbReference type="Proteomes" id="UP000000673"/>
    </source>
</evidence>
<dbReference type="PANTHER" id="PTHR11360">
    <property type="entry name" value="MONOCARBOXYLATE TRANSPORTER"/>
    <property type="match status" value="1"/>
</dbReference>
<gene>
    <name evidence="3" type="ORF">AND_002547</name>
</gene>
<dbReference type="OMA" id="LFFCCQG"/>
<reference evidence="3" key="2">
    <citation type="submission" date="2010-05" db="EMBL/GenBank/DDBJ databases">
        <authorList>
            <person name="Almeida L.G."/>
            <person name="Nicolas M.F."/>
            <person name="Souza R.C."/>
            <person name="Vasconcelos A.T.R."/>
        </authorList>
    </citation>
    <scope>NUCLEOTIDE SEQUENCE</scope>
</reference>
<evidence type="ECO:0008006" key="6">
    <source>
        <dbReference type="Google" id="ProtNLM"/>
    </source>
</evidence>
<keyword evidence="5" id="KW-1185">Reference proteome</keyword>
<reference evidence="4" key="4">
    <citation type="submission" date="2015-06" db="UniProtKB">
        <authorList>
            <consortium name="EnsemblMetazoa"/>
        </authorList>
    </citation>
    <scope>IDENTIFICATION</scope>
</reference>